<organism evidence="3 4">
    <name type="scientific">Pandoraea nosoerga</name>
    <dbReference type="NCBI Taxonomy" id="2508296"/>
    <lineage>
        <taxon>Bacteria</taxon>
        <taxon>Pseudomonadati</taxon>
        <taxon>Pseudomonadota</taxon>
        <taxon>Betaproteobacteria</taxon>
        <taxon>Burkholderiales</taxon>
        <taxon>Burkholderiaceae</taxon>
        <taxon>Pandoraea</taxon>
    </lineage>
</organism>
<reference evidence="3 4" key="1">
    <citation type="submission" date="2019-08" db="EMBL/GenBank/DDBJ databases">
        <authorList>
            <person name="Peeters C."/>
        </authorList>
    </citation>
    <scope>NUCLEOTIDE SEQUENCE [LARGE SCALE GENOMIC DNA]</scope>
    <source>
        <strain evidence="3 4">LMG 31109</strain>
    </source>
</reference>
<dbReference type="InterPro" id="IPR001789">
    <property type="entry name" value="Sig_transdc_resp-reg_receiver"/>
</dbReference>
<dbReference type="GO" id="GO:0051782">
    <property type="term" value="P:negative regulation of cell division"/>
    <property type="evidence" value="ECO:0007669"/>
    <property type="project" value="TreeGrafter"/>
</dbReference>
<dbReference type="GO" id="GO:0005829">
    <property type="term" value="C:cytosol"/>
    <property type="evidence" value="ECO:0007669"/>
    <property type="project" value="TreeGrafter"/>
</dbReference>
<dbReference type="GO" id="GO:0000160">
    <property type="term" value="P:phosphorelay signal transduction system"/>
    <property type="evidence" value="ECO:0007669"/>
    <property type="project" value="InterPro"/>
</dbReference>
<proteinExistence type="predicted"/>
<dbReference type="GO" id="GO:0009898">
    <property type="term" value="C:cytoplasmic side of plasma membrane"/>
    <property type="evidence" value="ECO:0007669"/>
    <property type="project" value="TreeGrafter"/>
</dbReference>
<evidence type="ECO:0000313" key="4">
    <source>
        <dbReference type="Proteomes" id="UP000367825"/>
    </source>
</evidence>
<evidence type="ECO:0000256" key="1">
    <source>
        <dbReference type="PROSITE-ProRule" id="PRU00169"/>
    </source>
</evidence>
<dbReference type="SUPFAM" id="SSF52540">
    <property type="entry name" value="P-loop containing nucleoside triphosphate hydrolases"/>
    <property type="match status" value="1"/>
</dbReference>
<dbReference type="Gene3D" id="3.40.50.2300">
    <property type="match status" value="1"/>
</dbReference>
<accession>A0A5E4Y4H3</accession>
<evidence type="ECO:0000259" key="2">
    <source>
        <dbReference type="PROSITE" id="PS50110"/>
    </source>
</evidence>
<protein>
    <submittedName>
        <fullName evidence="3">Flp pilus assembly ATPase</fullName>
    </submittedName>
</protein>
<dbReference type="Proteomes" id="UP000367825">
    <property type="component" value="Unassembled WGS sequence"/>
</dbReference>
<dbReference type="InterPro" id="IPR050625">
    <property type="entry name" value="ParA/MinD_ATPase"/>
</dbReference>
<name>A0A5E4Y4H3_9BURK</name>
<dbReference type="PANTHER" id="PTHR43384:SF13">
    <property type="entry name" value="SLR0110 PROTEIN"/>
    <property type="match status" value="1"/>
</dbReference>
<gene>
    <name evidence="3" type="ORF">PNO31109_04282</name>
</gene>
<keyword evidence="4" id="KW-1185">Reference proteome</keyword>
<dbReference type="PROSITE" id="PS50110">
    <property type="entry name" value="RESPONSE_REGULATORY"/>
    <property type="match status" value="1"/>
</dbReference>
<feature type="domain" description="Response regulatory" evidence="2">
    <location>
        <begin position="16"/>
        <end position="148"/>
    </location>
</feature>
<dbReference type="EMBL" id="CABPSC010000026">
    <property type="protein sequence ID" value="VVE43546.1"/>
    <property type="molecule type" value="Genomic_DNA"/>
</dbReference>
<keyword evidence="1" id="KW-0597">Phosphoprotein</keyword>
<dbReference type="AlphaFoldDB" id="A0A5E4Y4H3"/>
<dbReference type="GO" id="GO:0005524">
    <property type="term" value="F:ATP binding"/>
    <property type="evidence" value="ECO:0007669"/>
    <property type="project" value="TreeGrafter"/>
</dbReference>
<sequence length="471" mass="50030">MNAPTRILDTMTELHRFLFCSAHAGHGQWLSAALREAGVVLQEAGRPAQLQQRIGDLDPQVVLLDFSGETGETGEPAGHAGEPPDGGIAQAVELAQMLKRVAPKLPLVAVGSMAHAHGMKAALRAGVHDFIDMHSTYEEALDVVRRVIDHTPEPTSASPQRHGRFVVLLGARIGVGCSTLAAHLSQLGQELCVGAAPERAARAKALKAMTAATVATNAGAVKAGAPDGKGDAFDASLVGHVALLDLGLPSGDGLLYLNTQSQFSFAEAVQNLRRFDETLVHTAVSHAPSGLAVLPLPLDLGEMRTVAAADALALTDRLRAFFDLIVADLGGFSNPAFVASLVRAADEVWLVVDQSVGAIVSLASLLRDLEERGVERHHFHLVLNRYDPRYGMAADQIAKRFDVPLLATLPDRPLAMLSATNQGKLILDTARSDPYVRALQPLVERLLAAQHAGAAVHRQSSGWLGRFMGKH</sequence>
<dbReference type="Gene3D" id="3.40.50.300">
    <property type="entry name" value="P-loop containing nucleotide triphosphate hydrolases"/>
    <property type="match status" value="1"/>
</dbReference>
<evidence type="ECO:0000313" key="3">
    <source>
        <dbReference type="EMBL" id="VVE43546.1"/>
    </source>
</evidence>
<dbReference type="PANTHER" id="PTHR43384">
    <property type="entry name" value="SEPTUM SITE-DETERMINING PROTEIN MIND HOMOLOG, CHLOROPLASTIC-RELATED"/>
    <property type="match status" value="1"/>
</dbReference>
<feature type="modified residue" description="4-aspartylphosphate" evidence="1">
    <location>
        <position position="65"/>
    </location>
</feature>
<dbReference type="InterPro" id="IPR027417">
    <property type="entry name" value="P-loop_NTPase"/>
</dbReference>
<dbReference type="GO" id="GO:0016887">
    <property type="term" value="F:ATP hydrolysis activity"/>
    <property type="evidence" value="ECO:0007669"/>
    <property type="project" value="TreeGrafter"/>
</dbReference>